<keyword evidence="2 4" id="KW-0326">Glycosidase</keyword>
<dbReference type="PROSITE" id="PS01247">
    <property type="entry name" value="IUNH"/>
    <property type="match status" value="1"/>
</dbReference>
<reference evidence="4 5" key="1">
    <citation type="submission" date="2020-08" db="EMBL/GenBank/DDBJ databases">
        <title>Sequencing the genomes of 1000 actinobacteria strains.</title>
        <authorList>
            <person name="Klenk H.-P."/>
        </authorList>
    </citation>
    <scope>NUCLEOTIDE SEQUENCE [LARGE SCALE GENOMIC DNA]</scope>
    <source>
        <strain evidence="4 5">DSM 44551</strain>
    </source>
</reference>
<dbReference type="Proteomes" id="UP000572635">
    <property type="component" value="Unassembled WGS sequence"/>
</dbReference>
<keyword evidence="5" id="KW-1185">Reference proteome</keyword>
<protein>
    <submittedName>
        <fullName evidence="4">Purine nucleosidase/pyrimidine-specific ribonucleoside hydrolase</fullName>
        <ecNumber evidence="4">3.2.-.-</ecNumber>
        <ecNumber evidence="4">3.2.2.1</ecNumber>
    </submittedName>
</protein>
<dbReference type="InterPro" id="IPR001910">
    <property type="entry name" value="Inosine/uridine_hydrolase_dom"/>
</dbReference>
<sequence length="317" mass="32387">MSTPVVIDCDPGVDDAVALLLALASPELEVRGVSTVAGNVSLADVDRNAAHVLDLAGAPAGLPLVSGLAGPIARAARIRDEPMHGAGGLGGLVPQAPPRPFSAGHAVDWLAERALEAPGELTLVAVGPLSNVAAMLARHPQAGPALREIVVMGGAAFVQGNVTPAAEFNFHADPEAARYVLESGVPVRVVGLDVTRAALFPLASAERLAALPGTAGVAGGLLRDFALRYRDRFGVPAVPVHDALAVAAVSHPGLLGWEEGTASVECSGELTRGALVADLRTPDRERRVSIARTVDADAFAALLTDRLAGYAGGARRR</sequence>
<evidence type="ECO:0000256" key="2">
    <source>
        <dbReference type="ARBA" id="ARBA00023295"/>
    </source>
</evidence>
<proteinExistence type="predicted"/>
<dbReference type="PANTHER" id="PTHR12304:SF4">
    <property type="entry name" value="URIDINE NUCLEOSIDASE"/>
    <property type="match status" value="1"/>
</dbReference>
<dbReference type="GO" id="GO:0006152">
    <property type="term" value="P:purine nucleoside catabolic process"/>
    <property type="evidence" value="ECO:0007669"/>
    <property type="project" value="TreeGrafter"/>
</dbReference>
<keyword evidence="1 4" id="KW-0378">Hydrolase</keyword>
<dbReference type="EMBL" id="JACHDB010000001">
    <property type="protein sequence ID" value="MBB5430096.1"/>
    <property type="molecule type" value="Genomic_DNA"/>
</dbReference>
<feature type="domain" description="Inosine/uridine-preferring nucleoside hydrolase" evidence="3">
    <location>
        <begin position="5"/>
        <end position="300"/>
    </location>
</feature>
<dbReference type="GO" id="GO:0005829">
    <property type="term" value="C:cytosol"/>
    <property type="evidence" value="ECO:0007669"/>
    <property type="project" value="TreeGrafter"/>
</dbReference>
<evidence type="ECO:0000313" key="5">
    <source>
        <dbReference type="Proteomes" id="UP000572635"/>
    </source>
</evidence>
<dbReference type="Pfam" id="PF01156">
    <property type="entry name" value="IU_nuc_hydro"/>
    <property type="match status" value="1"/>
</dbReference>
<dbReference type="EC" id="3.2.2.1" evidence="4"/>
<evidence type="ECO:0000313" key="4">
    <source>
        <dbReference type="EMBL" id="MBB5430096.1"/>
    </source>
</evidence>
<dbReference type="Gene3D" id="3.90.245.10">
    <property type="entry name" value="Ribonucleoside hydrolase-like"/>
    <property type="match status" value="1"/>
</dbReference>
<accession>A0A7W8QGU0</accession>
<dbReference type="EC" id="3.2.-.-" evidence="4"/>
<dbReference type="AlphaFoldDB" id="A0A7W8QGU0"/>
<dbReference type="InterPro" id="IPR015910">
    <property type="entry name" value="I/U_nuclsd_hydro_CS"/>
</dbReference>
<dbReference type="PANTHER" id="PTHR12304">
    <property type="entry name" value="INOSINE-URIDINE PREFERRING NUCLEOSIDE HYDROLASE"/>
    <property type="match status" value="1"/>
</dbReference>
<gene>
    <name evidence="4" type="ORF">HDA36_000180</name>
</gene>
<evidence type="ECO:0000259" key="3">
    <source>
        <dbReference type="Pfam" id="PF01156"/>
    </source>
</evidence>
<dbReference type="GO" id="GO:0045437">
    <property type="term" value="F:uridine nucleosidase activity"/>
    <property type="evidence" value="ECO:0007669"/>
    <property type="project" value="UniProtKB-ARBA"/>
</dbReference>
<dbReference type="InterPro" id="IPR036452">
    <property type="entry name" value="Ribo_hydro-like"/>
</dbReference>
<comment type="caution">
    <text evidence="4">The sequence shown here is derived from an EMBL/GenBank/DDBJ whole genome shotgun (WGS) entry which is preliminary data.</text>
</comment>
<evidence type="ECO:0000256" key="1">
    <source>
        <dbReference type="ARBA" id="ARBA00022801"/>
    </source>
</evidence>
<organism evidence="4 5">
    <name type="scientific">Nocardiopsis composta</name>
    <dbReference type="NCBI Taxonomy" id="157465"/>
    <lineage>
        <taxon>Bacteria</taxon>
        <taxon>Bacillati</taxon>
        <taxon>Actinomycetota</taxon>
        <taxon>Actinomycetes</taxon>
        <taxon>Streptosporangiales</taxon>
        <taxon>Nocardiopsidaceae</taxon>
        <taxon>Nocardiopsis</taxon>
    </lineage>
</organism>
<dbReference type="RefSeq" id="WP_184387706.1">
    <property type="nucleotide sequence ID" value="NZ_BAAAJD010000024.1"/>
</dbReference>
<dbReference type="SUPFAM" id="SSF53590">
    <property type="entry name" value="Nucleoside hydrolase"/>
    <property type="match status" value="1"/>
</dbReference>
<dbReference type="InterPro" id="IPR023186">
    <property type="entry name" value="IUNH"/>
</dbReference>
<dbReference type="GO" id="GO:0008477">
    <property type="term" value="F:purine nucleosidase activity"/>
    <property type="evidence" value="ECO:0007669"/>
    <property type="project" value="UniProtKB-EC"/>
</dbReference>
<name>A0A7W8QGU0_9ACTN</name>